<keyword evidence="3" id="KW-0444">Lipid biosynthesis</keyword>
<dbReference type="InterPro" id="IPR041431">
    <property type="entry name" value="Mvd1_C"/>
</dbReference>
<feature type="domain" description="Diphosphomevalonate decarboxylase-like N-terminal" evidence="9">
    <location>
        <begin position="8"/>
        <end position="163"/>
    </location>
</feature>
<dbReference type="PANTHER" id="PTHR10977">
    <property type="entry name" value="DIPHOSPHOMEVALONATE DECARBOXYLASE"/>
    <property type="match status" value="1"/>
</dbReference>
<evidence type="ECO:0000256" key="1">
    <source>
        <dbReference type="ARBA" id="ARBA00008831"/>
    </source>
</evidence>
<dbReference type="InterPro" id="IPR029765">
    <property type="entry name" value="Mev_diP_decarb"/>
</dbReference>
<dbReference type="Proteomes" id="UP000808038">
    <property type="component" value="Unassembled WGS sequence"/>
</dbReference>
<protein>
    <recommendedName>
        <fullName evidence="2">diphosphomevalonate decarboxylase</fullName>
        <ecNumber evidence="2">4.1.1.33</ecNumber>
    </recommendedName>
</protein>
<dbReference type="AlphaFoldDB" id="A0A4Z0RJN6"/>
<evidence type="ECO:0000259" key="9">
    <source>
        <dbReference type="Pfam" id="PF22700"/>
    </source>
</evidence>
<keyword evidence="7 11" id="KW-0456">Lyase</keyword>
<dbReference type="RefSeq" id="WP_135388110.1">
    <property type="nucleotide sequence ID" value="NZ_ALXH01000148.1"/>
</dbReference>
<proteinExistence type="inferred from homology"/>
<keyword evidence="5" id="KW-0067">ATP-binding</keyword>
<evidence type="ECO:0000259" key="8">
    <source>
        <dbReference type="Pfam" id="PF18376"/>
    </source>
</evidence>
<keyword evidence="12" id="KW-1185">Reference proteome</keyword>
<dbReference type="PIRSF" id="PIRSF015950">
    <property type="entry name" value="Mev_P_decrbx"/>
    <property type="match status" value="1"/>
</dbReference>
<evidence type="ECO:0000313" key="12">
    <source>
        <dbReference type="Proteomes" id="UP000728106"/>
    </source>
</evidence>
<evidence type="ECO:0000313" key="11">
    <source>
        <dbReference type="EMBL" id="MBJ7638516.1"/>
    </source>
</evidence>
<evidence type="ECO:0000256" key="2">
    <source>
        <dbReference type="ARBA" id="ARBA00012296"/>
    </source>
</evidence>
<reference evidence="11 12" key="2">
    <citation type="journal article" date="2021" name="Int. J. Food Microbiol.">
        <title>Safety demonstration of a microbial species for use in the food chain: Weissella confusa.</title>
        <authorList>
            <person name="Bourdichon F."/>
            <person name="Patrone V."/>
            <person name="Fontana A."/>
            <person name="Milani G."/>
            <person name="Morelli L."/>
        </authorList>
    </citation>
    <scope>NUCLEOTIDE SEQUENCE [LARGE SCALE GENOMIC DNA]</scope>
    <source>
        <strain evidence="10">CCUG 30943</strain>
        <strain evidence="11 12">CCUG 43002</strain>
    </source>
</reference>
<comment type="similarity">
    <text evidence="1">Belongs to the diphosphomevalonate decarboxylase family.</text>
</comment>
<evidence type="ECO:0000313" key="10">
    <source>
        <dbReference type="EMBL" id="MBJ7633483.1"/>
    </source>
</evidence>
<dbReference type="Pfam" id="PF18376">
    <property type="entry name" value="MDD_C"/>
    <property type="match status" value="1"/>
</dbReference>
<dbReference type="GO" id="GO:0004163">
    <property type="term" value="F:diphosphomevalonate decarboxylase activity"/>
    <property type="evidence" value="ECO:0007669"/>
    <property type="project" value="UniProtKB-EC"/>
</dbReference>
<dbReference type="InterPro" id="IPR020568">
    <property type="entry name" value="Ribosomal_Su5_D2-typ_SF"/>
</dbReference>
<keyword evidence="6" id="KW-0443">Lipid metabolism</keyword>
<dbReference type="GO" id="GO:0005524">
    <property type="term" value="F:ATP binding"/>
    <property type="evidence" value="ECO:0007669"/>
    <property type="project" value="UniProtKB-KW"/>
</dbReference>
<dbReference type="Gene3D" id="3.30.230.10">
    <property type="match status" value="1"/>
</dbReference>
<dbReference type="EC" id="4.1.1.33" evidence="2"/>
<evidence type="ECO:0000256" key="6">
    <source>
        <dbReference type="ARBA" id="ARBA00023098"/>
    </source>
</evidence>
<evidence type="ECO:0000256" key="4">
    <source>
        <dbReference type="ARBA" id="ARBA00022741"/>
    </source>
</evidence>
<reference evidence="11" key="1">
    <citation type="submission" date="2020-02" db="EMBL/GenBank/DDBJ databases">
        <authorList>
            <person name="Fontana A."/>
            <person name="Patrone V."/>
            <person name="Morelli L."/>
        </authorList>
    </citation>
    <scope>NUCLEOTIDE SEQUENCE</scope>
    <source>
        <strain evidence="10">CCUG 30943</strain>
        <strain evidence="11">CCUG 43002</strain>
    </source>
</reference>
<dbReference type="SUPFAM" id="SSF54211">
    <property type="entry name" value="Ribosomal protein S5 domain 2-like"/>
    <property type="match status" value="1"/>
</dbReference>
<organism evidence="11 12">
    <name type="scientific">Weissella confusa</name>
    <name type="common">Lactobacillus confusus</name>
    <dbReference type="NCBI Taxonomy" id="1583"/>
    <lineage>
        <taxon>Bacteria</taxon>
        <taxon>Bacillati</taxon>
        <taxon>Bacillota</taxon>
        <taxon>Bacilli</taxon>
        <taxon>Lactobacillales</taxon>
        <taxon>Lactobacillaceae</taxon>
        <taxon>Weissella</taxon>
    </lineage>
</organism>
<dbReference type="InterPro" id="IPR014721">
    <property type="entry name" value="Ribsml_uS5_D2-typ_fold_subgr"/>
</dbReference>
<sequence>MMHVTARAHTNIALLKYWGKQNEKLIMPTTTSVSLTLDEFYTDTTVWFDDTLSADELTLDGEPLTGKGATKVIRFLDMVRELAGETRFAHVHSINHVPTAAGLASSASAFAALAGAASKAAGLTLSDADLSRLARQGSGSASRSIFGGFAIWERGTDSETSVAHAFQENVDWPIQLLTVIVSDQPKKVDSRGGMQHALTTSPMYQTWVDYTNNHVDDMTTAIKAHDLTAIGELAETDALMMHATNATSVPPFNYLTDTSWTIITIAQKLREQGVPVYATMDAGPNVKLISQPSDTDTILTALTAELPGVQIKVATPGPGIKIVEGDEI</sequence>
<dbReference type="InterPro" id="IPR005935">
    <property type="entry name" value="Mev_decarb"/>
</dbReference>
<dbReference type="Proteomes" id="UP000728106">
    <property type="component" value="Unassembled WGS sequence"/>
</dbReference>
<evidence type="ECO:0000256" key="5">
    <source>
        <dbReference type="ARBA" id="ARBA00022840"/>
    </source>
</evidence>
<evidence type="ECO:0000256" key="7">
    <source>
        <dbReference type="ARBA" id="ARBA00023239"/>
    </source>
</evidence>
<dbReference type="EMBL" id="JAAOCX010000018">
    <property type="protein sequence ID" value="MBJ7633483.1"/>
    <property type="molecule type" value="Genomic_DNA"/>
</dbReference>
<dbReference type="InterPro" id="IPR036554">
    <property type="entry name" value="GHMP_kinase_C_sf"/>
</dbReference>
<evidence type="ECO:0000256" key="3">
    <source>
        <dbReference type="ARBA" id="ARBA00022516"/>
    </source>
</evidence>
<keyword evidence="4" id="KW-0547">Nucleotide-binding</keyword>
<dbReference type="NCBIfam" id="TIGR01240">
    <property type="entry name" value="mevDPdecarb"/>
    <property type="match status" value="1"/>
</dbReference>
<dbReference type="GeneID" id="57979049"/>
<dbReference type="Gene3D" id="3.30.70.890">
    <property type="entry name" value="GHMP kinase, C-terminal domain"/>
    <property type="match status" value="1"/>
</dbReference>
<dbReference type="InterPro" id="IPR053859">
    <property type="entry name" value="MVD-like_N"/>
</dbReference>
<dbReference type="FunFam" id="3.30.230.10:FF:000072">
    <property type="entry name" value="Diphosphomevalonate decarboxylase"/>
    <property type="match status" value="1"/>
</dbReference>
<feature type="domain" description="Mvd1 C-terminal" evidence="8">
    <location>
        <begin position="177"/>
        <end position="308"/>
    </location>
</feature>
<dbReference type="Pfam" id="PF22700">
    <property type="entry name" value="MVD-like_N"/>
    <property type="match status" value="1"/>
</dbReference>
<name>A0A4Z0RJN6_WEICO</name>
<dbReference type="GO" id="GO:0005829">
    <property type="term" value="C:cytosol"/>
    <property type="evidence" value="ECO:0007669"/>
    <property type="project" value="InterPro"/>
</dbReference>
<dbReference type="SUPFAM" id="SSF55060">
    <property type="entry name" value="GHMP Kinase, C-terminal domain"/>
    <property type="match status" value="1"/>
</dbReference>
<comment type="caution">
    <text evidence="11">The sequence shown here is derived from an EMBL/GenBank/DDBJ whole genome shotgun (WGS) entry which is preliminary data.</text>
</comment>
<dbReference type="PANTHER" id="PTHR10977:SF3">
    <property type="entry name" value="DIPHOSPHOMEVALONATE DECARBOXYLASE"/>
    <property type="match status" value="1"/>
</dbReference>
<accession>A0A4Z0RJN6</accession>
<gene>
    <name evidence="11" type="primary">mvaD</name>
    <name evidence="11" type="ORF">HAU20_03840</name>
    <name evidence="10" type="ORF">HAU43_10370</name>
</gene>
<dbReference type="GO" id="GO:0019287">
    <property type="term" value="P:isopentenyl diphosphate biosynthetic process, mevalonate pathway"/>
    <property type="evidence" value="ECO:0007669"/>
    <property type="project" value="InterPro"/>
</dbReference>
<dbReference type="EMBL" id="JAAOCP010000004">
    <property type="protein sequence ID" value="MBJ7638516.1"/>
    <property type="molecule type" value="Genomic_DNA"/>
</dbReference>